<organism evidence="3 4">
    <name type="scientific">Nematostella vectensis</name>
    <name type="common">Starlet sea anemone</name>
    <dbReference type="NCBI Taxonomy" id="45351"/>
    <lineage>
        <taxon>Eukaryota</taxon>
        <taxon>Metazoa</taxon>
        <taxon>Cnidaria</taxon>
        <taxon>Anthozoa</taxon>
        <taxon>Hexacorallia</taxon>
        <taxon>Actiniaria</taxon>
        <taxon>Edwardsiidae</taxon>
        <taxon>Nematostella</taxon>
    </lineage>
</organism>
<dbReference type="HOGENOM" id="CLU_159053_0_0_1"/>
<dbReference type="Pfam" id="PF01477">
    <property type="entry name" value="PLAT"/>
    <property type="match status" value="1"/>
</dbReference>
<evidence type="ECO:0000259" key="2">
    <source>
        <dbReference type="PROSITE" id="PS50095"/>
    </source>
</evidence>
<dbReference type="eggNOG" id="KOG3599">
    <property type="taxonomic scope" value="Eukaryota"/>
</dbReference>
<dbReference type="SUPFAM" id="SSF49723">
    <property type="entry name" value="Lipase/lipooxygenase domain (PLAT/LH2 domain)"/>
    <property type="match status" value="1"/>
</dbReference>
<proteinExistence type="predicted"/>
<evidence type="ECO:0000313" key="3">
    <source>
        <dbReference type="EMBL" id="EDO44990.1"/>
    </source>
</evidence>
<accession>A7RUB5</accession>
<dbReference type="Proteomes" id="UP000001593">
    <property type="component" value="Unassembled WGS sequence"/>
</dbReference>
<dbReference type="AlphaFoldDB" id="A7RUB5"/>
<sequence length="85" mass="9443">LGQYTIHIFTGDVWGAGTDANVLVTLYGTKGDSGEHKLDNEGENNFEQGMIDTYKFECSYLGDLVKLRIGHDNTGWGPGWYLDKV</sequence>
<dbReference type="PROSITE" id="PS50095">
    <property type="entry name" value="PLAT"/>
    <property type="match status" value="1"/>
</dbReference>
<evidence type="ECO:0000313" key="4">
    <source>
        <dbReference type="Proteomes" id="UP000001593"/>
    </source>
</evidence>
<reference evidence="3 4" key="1">
    <citation type="journal article" date="2007" name="Science">
        <title>Sea anemone genome reveals ancestral eumetazoan gene repertoire and genomic organization.</title>
        <authorList>
            <person name="Putnam N.H."/>
            <person name="Srivastava M."/>
            <person name="Hellsten U."/>
            <person name="Dirks B."/>
            <person name="Chapman J."/>
            <person name="Salamov A."/>
            <person name="Terry A."/>
            <person name="Shapiro H."/>
            <person name="Lindquist E."/>
            <person name="Kapitonov V.V."/>
            <person name="Jurka J."/>
            <person name="Genikhovich G."/>
            <person name="Grigoriev I.V."/>
            <person name="Lucas S.M."/>
            <person name="Steele R.E."/>
            <person name="Finnerty J.R."/>
            <person name="Technau U."/>
            <person name="Martindale M.Q."/>
            <person name="Rokhsar D.S."/>
        </authorList>
    </citation>
    <scope>NUCLEOTIDE SEQUENCE [LARGE SCALE GENOMIC DNA]</scope>
    <source>
        <strain evidence="4">CH2 X CH6</strain>
    </source>
</reference>
<dbReference type="InterPro" id="IPR001024">
    <property type="entry name" value="PLAT/LH2_dom"/>
</dbReference>
<evidence type="ECO:0000256" key="1">
    <source>
        <dbReference type="PROSITE-ProRule" id="PRU00152"/>
    </source>
</evidence>
<protein>
    <recommendedName>
        <fullName evidence="2">PLAT domain-containing protein</fullName>
    </recommendedName>
</protein>
<dbReference type="PANTHER" id="PTHR45901">
    <property type="entry name" value="PROTEIN CBG12474"/>
    <property type="match status" value="1"/>
</dbReference>
<feature type="domain" description="PLAT" evidence="2">
    <location>
        <begin position="2"/>
        <end position="85"/>
    </location>
</feature>
<feature type="non-terminal residue" evidence="3">
    <location>
        <position position="85"/>
    </location>
</feature>
<comment type="caution">
    <text evidence="1">Lacks conserved residue(s) required for the propagation of feature annotation.</text>
</comment>
<dbReference type="InterPro" id="IPR052970">
    <property type="entry name" value="Inner_ear_hair_cell_LOXHD"/>
</dbReference>
<dbReference type="PhylomeDB" id="A7RUB5"/>
<gene>
    <name evidence="3" type="ORF">NEMVEDRAFT_v1g93700</name>
</gene>
<keyword evidence="4" id="KW-1185">Reference proteome</keyword>
<dbReference type="InParanoid" id="A7RUB5"/>
<feature type="non-terminal residue" evidence="3">
    <location>
        <position position="1"/>
    </location>
</feature>
<dbReference type="InterPro" id="IPR036392">
    <property type="entry name" value="PLAT/LH2_dom_sf"/>
</dbReference>
<name>A7RUB5_NEMVE</name>
<dbReference type="PANTHER" id="PTHR45901:SF3">
    <property type="entry name" value="LIPOXYGENASE HOMOLOGY DOMAIN-CONTAINING PROTEIN 1"/>
    <property type="match status" value="1"/>
</dbReference>
<dbReference type="Gene3D" id="2.40.180.10">
    <property type="entry name" value="Catalase core domain"/>
    <property type="match status" value="1"/>
</dbReference>
<dbReference type="EMBL" id="DS469539">
    <property type="protein sequence ID" value="EDO44990.1"/>
    <property type="molecule type" value="Genomic_DNA"/>
</dbReference>